<gene>
    <name evidence="1" type="ORF">RF679_11780</name>
</gene>
<dbReference type="RefSeq" id="WP_309480826.1">
    <property type="nucleotide sequence ID" value="NZ_CP133720.1"/>
</dbReference>
<sequence length="222" mass="25560">MLFNKNKKKYRAIKLYSLFGDQDGIDRDALVNSILKVFETLFHEMPDEFDIHGPYGIKKGTTVKFSTFKSKLEKIGHEKYYALEGETAGKFGFRLLFNAKLARGTYTELIVWYSKVEWTIEFKEVVKLVMDALSLSSGYEIEIEEGCDIQTESKIKRGLFGGISLKVSYEHLQWILGDADGAIRAIYEHNVWNEKQLQGVLKHSPEINNERIGNLFYVQKNA</sequence>
<evidence type="ECO:0000313" key="2">
    <source>
        <dbReference type="Proteomes" id="UP001181355"/>
    </source>
</evidence>
<name>A0ABY9RDK8_9BURK</name>
<dbReference type="EMBL" id="CP133720">
    <property type="protein sequence ID" value="WMW79327.1"/>
    <property type="molecule type" value="Genomic_DNA"/>
</dbReference>
<evidence type="ECO:0000313" key="1">
    <source>
        <dbReference type="EMBL" id="WMW79327.1"/>
    </source>
</evidence>
<proteinExistence type="predicted"/>
<dbReference type="Proteomes" id="UP001181355">
    <property type="component" value="Chromosome"/>
</dbReference>
<protein>
    <submittedName>
        <fullName evidence="1">Uncharacterized protein</fullName>
    </submittedName>
</protein>
<keyword evidence="2" id="KW-1185">Reference proteome</keyword>
<organism evidence="1 2">
    <name type="scientific">Undibacterium cyanobacteriorum</name>
    <dbReference type="NCBI Taxonomy" id="3073561"/>
    <lineage>
        <taxon>Bacteria</taxon>
        <taxon>Pseudomonadati</taxon>
        <taxon>Pseudomonadota</taxon>
        <taxon>Betaproteobacteria</taxon>
        <taxon>Burkholderiales</taxon>
        <taxon>Oxalobacteraceae</taxon>
        <taxon>Undibacterium</taxon>
    </lineage>
</organism>
<reference evidence="1" key="1">
    <citation type="submission" date="2023-09" db="EMBL/GenBank/DDBJ databases">
        <title>Undibacterium sp. 20NA77.5 isolated from freshwater.</title>
        <authorList>
            <person name="Le V."/>
            <person name="Ko S.-R."/>
            <person name="Ahn C.-Y."/>
            <person name="Oh H.-M."/>
        </authorList>
    </citation>
    <scope>NUCLEOTIDE SEQUENCE</scope>
    <source>
        <strain evidence="1">20NA77.5</strain>
    </source>
</reference>
<accession>A0ABY9RDK8</accession>